<dbReference type="PROSITE" id="PS00571">
    <property type="entry name" value="AMIDASES"/>
    <property type="match status" value="1"/>
</dbReference>
<dbReference type="NCBIfam" id="TIGR00132">
    <property type="entry name" value="gatA"/>
    <property type="match status" value="1"/>
</dbReference>
<dbReference type="Proteomes" id="UP000727654">
    <property type="component" value="Unassembled WGS sequence"/>
</dbReference>
<proteinExistence type="inferred from homology"/>
<gene>
    <name evidence="12" type="primary">gatA_2</name>
    <name evidence="10" type="synonym">gatA</name>
    <name evidence="12" type="ORF">LMG23992_05462</name>
</gene>
<feature type="domain" description="Amidase" evidence="11">
    <location>
        <begin position="27"/>
        <end position="481"/>
    </location>
</feature>
<dbReference type="SUPFAM" id="SSF75304">
    <property type="entry name" value="Amidase signature (AS) enzymes"/>
    <property type="match status" value="1"/>
</dbReference>
<keyword evidence="6 10" id="KW-0547">Nucleotide-binding</keyword>
<name>A0ABN7ZLF1_9BURK</name>
<dbReference type="HAMAP" id="MF_00120">
    <property type="entry name" value="GatA"/>
    <property type="match status" value="1"/>
</dbReference>
<feature type="active site" description="Charge relay system" evidence="10">
    <location>
        <position position="80"/>
    </location>
</feature>
<dbReference type="EC" id="6.3.5.7" evidence="3 10"/>
<comment type="similarity">
    <text evidence="1 10">Belongs to the amidase family. GatA subfamily.</text>
</comment>
<organism evidence="12 13">
    <name type="scientific">Cupriavidus laharis</name>
    <dbReference type="NCBI Taxonomy" id="151654"/>
    <lineage>
        <taxon>Bacteria</taxon>
        <taxon>Pseudomonadati</taxon>
        <taxon>Pseudomonadota</taxon>
        <taxon>Betaproteobacteria</taxon>
        <taxon>Burkholderiales</taxon>
        <taxon>Burkholderiaceae</taxon>
        <taxon>Cupriavidus</taxon>
    </lineage>
</organism>
<keyword evidence="7 10" id="KW-0067">ATP-binding</keyword>
<evidence type="ECO:0000313" key="13">
    <source>
        <dbReference type="Proteomes" id="UP000727654"/>
    </source>
</evidence>
<dbReference type="Gene3D" id="3.90.1300.10">
    <property type="entry name" value="Amidase signature (AS) domain"/>
    <property type="match status" value="1"/>
</dbReference>
<dbReference type="PANTHER" id="PTHR11895:SF151">
    <property type="entry name" value="GLUTAMYL-TRNA(GLN) AMIDOTRANSFERASE SUBUNIT A"/>
    <property type="match status" value="1"/>
</dbReference>
<evidence type="ECO:0000256" key="8">
    <source>
        <dbReference type="ARBA" id="ARBA00022917"/>
    </source>
</evidence>
<dbReference type="PROSITE" id="PS50896">
    <property type="entry name" value="LISH"/>
    <property type="match status" value="1"/>
</dbReference>
<dbReference type="RefSeq" id="WP_224082888.1">
    <property type="nucleotide sequence ID" value="NZ_CAJZAI010000029.1"/>
</dbReference>
<reference evidence="12 13" key="1">
    <citation type="submission" date="2021-08" db="EMBL/GenBank/DDBJ databases">
        <authorList>
            <person name="Peeters C."/>
        </authorList>
    </citation>
    <scope>NUCLEOTIDE SEQUENCE [LARGE SCALE GENOMIC DNA]</scope>
    <source>
        <strain evidence="12 13">LMG 23992</strain>
    </source>
</reference>
<accession>A0ABN7ZLF1</accession>
<evidence type="ECO:0000256" key="5">
    <source>
        <dbReference type="ARBA" id="ARBA00022598"/>
    </source>
</evidence>
<dbReference type="PANTHER" id="PTHR11895">
    <property type="entry name" value="TRANSAMIDASE"/>
    <property type="match status" value="1"/>
</dbReference>
<dbReference type="InterPro" id="IPR023631">
    <property type="entry name" value="Amidase_dom"/>
</dbReference>
<evidence type="ECO:0000256" key="1">
    <source>
        <dbReference type="ARBA" id="ARBA00008069"/>
    </source>
</evidence>
<comment type="catalytic activity">
    <reaction evidence="9 10">
        <text>L-glutamyl-tRNA(Gln) + L-glutamine + ATP + H2O = L-glutaminyl-tRNA(Gln) + L-glutamate + ADP + phosphate + H(+)</text>
        <dbReference type="Rhea" id="RHEA:17521"/>
        <dbReference type="Rhea" id="RHEA-COMP:9681"/>
        <dbReference type="Rhea" id="RHEA-COMP:9684"/>
        <dbReference type="ChEBI" id="CHEBI:15377"/>
        <dbReference type="ChEBI" id="CHEBI:15378"/>
        <dbReference type="ChEBI" id="CHEBI:29985"/>
        <dbReference type="ChEBI" id="CHEBI:30616"/>
        <dbReference type="ChEBI" id="CHEBI:43474"/>
        <dbReference type="ChEBI" id="CHEBI:58359"/>
        <dbReference type="ChEBI" id="CHEBI:78520"/>
        <dbReference type="ChEBI" id="CHEBI:78521"/>
        <dbReference type="ChEBI" id="CHEBI:456216"/>
        <dbReference type="EC" id="6.3.5.7"/>
    </reaction>
</comment>
<evidence type="ECO:0000256" key="10">
    <source>
        <dbReference type="HAMAP-Rule" id="MF_00120"/>
    </source>
</evidence>
<evidence type="ECO:0000256" key="6">
    <source>
        <dbReference type="ARBA" id="ARBA00022741"/>
    </source>
</evidence>
<evidence type="ECO:0000313" key="12">
    <source>
        <dbReference type="EMBL" id="CAG9185131.1"/>
    </source>
</evidence>
<evidence type="ECO:0000259" key="11">
    <source>
        <dbReference type="Pfam" id="PF01425"/>
    </source>
</evidence>
<keyword evidence="5 10" id="KW-0436">Ligase</keyword>
<evidence type="ECO:0000256" key="4">
    <source>
        <dbReference type="ARBA" id="ARBA00014428"/>
    </source>
</evidence>
<comment type="caution">
    <text evidence="12">The sequence shown here is derived from an EMBL/GenBank/DDBJ whole genome shotgun (WGS) entry which is preliminary data.</text>
</comment>
<dbReference type="GO" id="GO:0050567">
    <property type="term" value="F:glutaminyl-tRNA synthase (glutamine-hydrolyzing) activity"/>
    <property type="evidence" value="ECO:0007669"/>
    <property type="project" value="UniProtKB-EC"/>
</dbReference>
<comment type="subunit">
    <text evidence="2 10">Heterotrimer of A, B and C subunits.</text>
</comment>
<protein>
    <recommendedName>
        <fullName evidence="4 10">Glutamyl-tRNA(Gln) amidotransferase subunit A</fullName>
        <shortName evidence="10">Glu-ADT subunit A</shortName>
        <ecNumber evidence="3 10">6.3.5.7</ecNumber>
    </recommendedName>
</protein>
<dbReference type="EMBL" id="CAJZAI010000029">
    <property type="protein sequence ID" value="CAG9185131.1"/>
    <property type="molecule type" value="Genomic_DNA"/>
</dbReference>
<feature type="active site" description="Acyl-ester intermediate" evidence="10">
    <location>
        <position position="179"/>
    </location>
</feature>
<keyword evidence="8 10" id="KW-0648">Protein biosynthesis</keyword>
<feature type="active site" description="Charge relay system" evidence="10">
    <location>
        <position position="155"/>
    </location>
</feature>
<dbReference type="InterPro" id="IPR006594">
    <property type="entry name" value="LisH"/>
</dbReference>
<dbReference type="Pfam" id="PF01425">
    <property type="entry name" value="Amidase"/>
    <property type="match status" value="1"/>
</dbReference>
<sequence length="501" mass="53749">MPFSADSVTSLRQLADALAARSVSAEELARTYLARIEQAGALNAFTHVDAERTLAQAREADARRARGEATLLTGVPVAHKDVFVTRGWRATAGSKMLANYESPFDATVVERMAAAGMVTLGKTNMDEFAMGSSNENSFFGPVRNPWDTTRVPGGSSGGSATAVAAGLAPAATGTDTGGSIRQPSSFSGITGIKPTYGRVSRYGMIAFASSLDQGGPMAHTAEDCALLLNAMAGFDPKDSTSIPPEQGGVDEDFTRHLGRARAGASESQPLAGLRIGLPREYFGKGLSPDVEEAVRTALRQYEQLGATLVEVSLPKTELSIPVYYVIAPAEASSNLSRFDGVRYGHRAAEYRDLLDMYKKTRAEGFGAEVKRRIMVGTYVLSHGYYDAYYLQAQKIRRIIADDFQRAFAQCDVIMGPVAPTVAWKLGEKTSDPVQMYLADIFTLSTSLAGLPGMSVPCGFGEGNMPVGLQLIGNYFDEARLLQAAHAFQQATDWHLRRPAKA</sequence>
<evidence type="ECO:0000256" key="7">
    <source>
        <dbReference type="ARBA" id="ARBA00022840"/>
    </source>
</evidence>
<evidence type="ECO:0000256" key="3">
    <source>
        <dbReference type="ARBA" id="ARBA00012739"/>
    </source>
</evidence>
<dbReference type="InterPro" id="IPR036928">
    <property type="entry name" value="AS_sf"/>
</dbReference>
<comment type="function">
    <text evidence="10">Allows the formation of correctly charged Gln-tRNA(Gln) through the transamidation of misacylated Glu-tRNA(Gln) in organisms which lack glutaminyl-tRNA synthetase. The reaction takes place in the presence of glutamine and ATP through an activated gamma-phospho-Glu-tRNA(Gln).</text>
</comment>
<keyword evidence="13" id="KW-1185">Reference proteome</keyword>
<dbReference type="InterPro" id="IPR004412">
    <property type="entry name" value="GatA"/>
</dbReference>
<dbReference type="InterPro" id="IPR000120">
    <property type="entry name" value="Amidase"/>
</dbReference>
<dbReference type="InterPro" id="IPR020556">
    <property type="entry name" value="Amidase_CS"/>
</dbReference>
<evidence type="ECO:0000256" key="9">
    <source>
        <dbReference type="ARBA" id="ARBA00047407"/>
    </source>
</evidence>
<evidence type="ECO:0000256" key="2">
    <source>
        <dbReference type="ARBA" id="ARBA00011123"/>
    </source>
</evidence>